<dbReference type="AlphaFoldDB" id="A0AAN8FW08"/>
<comment type="caution">
    <text evidence="1">The sequence shown here is derived from an EMBL/GenBank/DDBJ whole genome shotgun (WGS) entry which is preliminary data.</text>
</comment>
<gene>
    <name evidence="1" type="ORF">GCK32_010085</name>
</gene>
<keyword evidence="2" id="KW-1185">Reference proteome</keyword>
<sequence>MRGKNRYQTPFIENVGDENVCGTPVDTQHRGGSEETDVLSPSSCSLPSPLVEIEWSTGQCSSTEVTFASKADEIRRKCRNSLLEKTPKILIERLKKEGCLLLKNLTVLEVRLVNHNPSVFNVYIDMDMPRCPVAKVRMVQEVDPEQLDLTGKSGNLRHAFDEEFADLTTSKLFFSRTREAVRKCAVMAFVPPRCFILCDEKGTQDEERLKSISESLE</sequence>
<organism evidence="1 2">
    <name type="scientific">Trichostrongylus colubriformis</name>
    <name type="common">Black scour worm</name>
    <dbReference type="NCBI Taxonomy" id="6319"/>
    <lineage>
        <taxon>Eukaryota</taxon>
        <taxon>Metazoa</taxon>
        <taxon>Ecdysozoa</taxon>
        <taxon>Nematoda</taxon>
        <taxon>Chromadorea</taxon>
        <taxon>Rhabditida</taxon>
        <taxon>Rhabditina</taxon>
        <taxon>Rhabditomorpha</taxon>
        <taxon>Strongyloidea</taxon>
        <taxon>Trichostrongylidae</taxon>
        <taxon>Trichostrongylus</taxon>
    </lineage>
</organism>
<reference evidence="1 2" key="1">
    <citation type="submission" date="2019-10" db="EMBL/GenBank/DDBJ databases">
        <title>Assembly and Annotation for the nematode Trichostrongylus colubriformis.</title>
        <authorList>
            <person name="Martin J."/>
        </authorList>
    </citation>
    <scope>NUCLEOTIDE SEQUENCE [LARGE SCALE GENOMIC DNA]</scope>
    <source>
        <strain evidence="1">G859</strain>
        <tissue evidence="1">Whole worm</tissue>
    </source>
</reference>
<evidence type="ECO:0000313" key="1">
    <source>
        <dbReference type="EMBL" id="KAK5971333.1"/>
    </source>
</evidence>
<evidence type="ECO:0000313" key="2">
    <source>
        <dbReference type="Proteomes" id="UP001331761"/>
    </source>
</evidence>
<dbReference type="Proteomes" id="UP001331761">
    <property type="component" value="Unassembled WGS sequence"/>
</dbReference>
<dbReference type="EMBL" id="WIXE01017930">
    <property type="protein sequence ID" value="KAK5971333.1"/>
    <property type="molecule type" value="Genomic_DNA"/>
</dbReference>
<name>A0AAN8FW08_TRICO</name>
<protein>
    <submittedName>
        <fullName evidence="1">Uncharacterized protein</fullName>
    </submittedName>
</protein>
<proteinExistence type="predicted"/>
<accession>A0AAN8FW08</accession>